<reference evidence="1" key="1">
    <citation type="journal article" date="2016" name="Nat. Genet.">
        <title>The genome sequences of Arachis duranensis and Arachis ipaensis, the diploid ancestors of cultivated peanut.</title>
        <authorList>
            <person name="Bertioli D.J."/>
            <person name="Cannon S.B."/>
            <person name="Froenicke L."/>
            <person name="Huang G."/>
            <person name="Farmer A.D."/>
            <person name="Cannon E.K."/>
            <person name="Liu X."/>
            <person name="Gao D."/>
            <person name="Clevenger J."/>
            <person name="Dash S."/>
            <person name="Ren L."/>
            <person name="Moretzsohn M.C."/>
            <person name="Shirasawa K."/>
            <person name="Huang W."/>
            <person name="Vidigal B."/>
            <person name="Abernathy B."/>
            <person name="Chu Y."/>
            <person name="Niederhuth C.E."/>
            <person name="Umale P."/>
            <person name="Araujo A.C."/>
            <person name="Kozik A."/>
            <person name="Kim K.D."/>
            <person name="Burow M.D."/>
            <person name="Varshney R.K."/>
            <person name="Wang X."/>
            <person name="Zhang X."/>
            <person name="Barkley N."/>
            <person name="Guimaraes P.M."/>
            <person name="Isobe S."/>
            <person name="Guo B."/>
            <person name="Liao B."/>
            <person name="Stalker H.T."/>
            <person name="Schmitz R.J."/>
            <person name="Scheffler B.E."/>
            <person name="Leal-Bertioli S.C."/>
            <person name="Xun X."/>
            <person name="Jackson S.A."/>
            <person name="Michelmore R."/>
            <person name="Ozias-Akins P."/>
        </authorList>
    </citation>
    <scope>NUCLEOTIDE SEQUENCE [LARGE SCALE GENOMIC DNA]</scope>
    <source>
        <strain evidence="1">cv. V14167</strain>
    </source>
</reference>
<evidence type="ECO:0000313" key="1">
    <source>
        <dbReference type="Proteomes" id="UP000515211"/>
    </source>
</evidence>
<dbReference type="AlphaFoldDB" id="A0A6P4B6A8"/>
<dbReference type="Proteomes" id="UP000515211">
    <property type="component" value="Chromosome 7"/>
</dbReference>
<gene>
    <name evidence="2" type="primary">LOC107459174</name>
</gene>
<dbReference type="PANTHER" id="PTHR11439">
    <property type="entry name" value="GAG-POL-RELATED RETROTRANSPOSON"/>
    <property type="match status" value="1"/>
</dbReference>
<dbReference type="PANTHER" id="PTHR11439:SF455">
    <property type="entry name" value="RLK (RECEPTOR-LIKE PROTEIN KINASE) 8, PUTATIVE-RELATED"/>
    <property type="match status" value="1"/>
</dbReference>
<reference evidence="2" key="2">
    <citation type="submission" date="2025-08" db="UniProtKB">
        <authorList>
            <consortium name="RefSeq"/>
        </authorList>
    </citation>
    <scope>IDENTIFICATION</scope>
    <source>
        <tissue evidence="2">Whole plant</tissue>
    </source>
</reference>
<dbReference type="KEGG" id="adu:107459174"/>
<keyword evidence="1" id="KW-1185">Reference proteome</keyword>
<dbReference type="CDD" id="cd09272">
    <property type="entry name" value="RNase_HI_RT_Ty1"/>
    <property type="match status" value="1"/>
</dbReference>
<organism evidence="1 2">
    <name type="scientific">Arachis duranensis</name>
    <name type="common">Wild peanut</name>
    <dbReference type="NCBI Taxonomy" id="130453"/>
    <lineage>
        <taxon>Eukaryota</taxon>
        <taxon>Viridiplantae</taxon>
        <taxon>Streptophyta</taxon>
        <taxon>Embryophyta</taxon>
        <taxon>Tracheophyta</taxon>
        <taxon>Spermatophyta</taxon>
        <taxon>Magnoliopsida</taxon>
        <taxon>eudicotyledons</taxon>
        <taxon>Gunneridae</taxon>
        <taxon>Pentapetalae</taxon>
        <taxon>rosids</taxon>
        <taxon>fabids</taxon>
        <taxon>Fabales</taxon>
        <taxon>Fabaceae</taxon>
        <taxon>Papilionoideae</taxon>
        <taxon>50 kb inversion clade</taxon>
        <taxon>dalbergioids sensu lato</taxon>
        <taxon>Dalbergieae</taxon>
        <taxon>Pterocarpus clade</taxon>
        <taxon>Arachis</taxon>
    </lineage>
</organism>
<protein>
    <submittedName>
        <fullName evidence="2">Uncharacterized mitochondrial protein AtMg00810-like</fullName>
    </submittedName>
</protein>
<name>A0A6P4B6A8_ARADU</name>
<proteinExistence type="predicted"/>
<accession>A0A6P4B6A8</accession>
<dbReference type="RefSeq" id="XP_015932876.1">
    <property type="nucleotide sequence ID" value="XM_016077390.1"/>
</dbReference>
<dbReference type="GeneID" id="107459174"/>
<sequence length="139" mass="15916">MVDERWVFAIKRHPDGSILKYKVKLVAKGFHQVEGVDFDQLPHWLGVKRILRYLAGTIDHRIVFRPCTDLRIFAFADSDWGSDVDDRCSTSGSCVFLGSNIVAWSSRKQRSVSRSSVEAEFWSIAAVETDIRWLQNLLS</sequence>
<evidence type="ECO:0000313" key="2">
    <source>
        <dbReference type="RefSeq" id="XP_015932876.1"/>
    </source>
</evidence>